<feature type="transmembrane region" description="Helical" evidence="1">
    <location>
        <begin position="392"/>
        <end position="412"/>
    </location>
</feature>
<dbReference type="Proteomes" id="UP000034457">
    <property type="component" value="Unassembled WGS sequence"/>
</dbReference>
<comment type="caution">
    <text evidence="2">The sequence shown here is derived from an EMBL/GenBank/DDBJ whole genome shotgun (WGS) entry which is preliminary data.</text>
</comment>
<dbReference type="EMBL" id="LBQC01000026">
    <property type="protein sequence ID" value="KKP71836.1"/>
    <property type="molecule type" value="Genomic_DNA"/>
</dbReference>
<feature type="transmembrane region" description="Helical" evidence="1">
    <location>
        <begin position="163"/>
        <end position="189"/>
    </location>
</feature>
<keyword evidence="1" id="KW-1133">Transmembrane helix</keyword>
<evidence type="ECO:0000256" key="1">
    <source>
        <dbReference type="SAM" id="Phobius"/>
    </source>
</evidence>
<feature type="transmembrane region" description="Helical" evidence="1">
    <location>
        <begin position="52"/>
        <end position="73"/>
    </location>
</feature>
<reference evidence="2 3" key="1">
    <citation type="journal article" date="2015" name="Nature">
        <title>rRNA introns, odd ribosomes, and small enigmatic genomes across a large radiation of phyla.</title>
        <authorList>
            <person name="Brown C.T."/>
            <person name="Hug L.A."/>
            <person name="Thomas B.C."/>
            <person name="Sharon I."/>
            <person name="Castelle C.J."/>
            <person name="Singh A."/>
            <person name="Wilkins M.J."/>
            <person name="Williams K.H."/>
            <person name="Banfield J.F."/>
        </authorList>
    </citation>
    <scope>NUCLEOTIDE SEQUENCE [LARGE SCALE GENOMIC DNA]</scope>
</reference>
<feature type="transmembrane region" description="Helical" evidence="1">
    <location>
        <begin position="209"/>
        <end position="232"/>
    </location>
</feature>
<feature type="transmembrane region" description="Helical" evidence="1">
    <location>
        <begin position="125"/>
        <end position="151"/>
    </location>
</feature>
<gene>
    <name evidence="2" type="ORF">UR68_C0026G0005</name>
</gene>
<accession>A0A0G0C6R7</accession>
<name>A0A0G0C6R7_9BACT</name>
<feature type="transmembrane region" description="Helical" evidence="1">
    <location>
        <begin position="336"/>
        <end position="355"/>
    </location>
</feature>
<feature type="transmembrane region" description="Helical" evidence="1">
    <location>
        <begin position="302"/>
        <end position="324"/>
    </location>
</feature>
<evidence type="ECO:0008006" key="4">
    <source>
        <dbReference type="Google" id="ProtNLM"/>
    </source>
</evidence>
<evidence type="ECO:0000313" key="3">
    <source>
        <dbReference type="Proteomes" id="UP000034457"/>
    </source>
</evidence>
<feature type="transmembrane region" description="Helical" evidence="1">
    <location>
        <begin position="367"/>
        <end position="386"/>
    </location>
</feature>
<evidence type="ECO:0000313" key="2">
    <source>
        <dbReference type="EMBL" id="KKP71836.1"/>
    </source>
</evidence>
<keyword evidence="1" id="KW-0812">Transmembrane</keyword>
<proteinExistence type="predicted"/>
<feature type="transmembrane region" description="Helical" evidence="1">
    <location>
        <begin position="85"/>
        <end position="105"/>
    </location>
</feature>
<keyword evidence="1" id="KW-0472">Membrane</keyword>
<organism evidence="2 3">
    <name type="scientific">Candidatus Roizmanbacteria bacterium GW2011_GWA2_35_19</name>
    <dbReference type="NCBI Taxonomy" id="1618478"/>
    <lineage>
        <taxon>Bacteria</taxon>
        <taxon>Candidatus Roizmaniibacteriota</taxon>
    </lineage>
</organism>
<dbReference type="AlphaFoldDB" id="A0A0G0C6R7"/>
<sequence length="535" mass="61576">MLLITLFVISLLTRFVFLFFGFPSITHDEADYFLNGYLLTKTGSDIFSNKFFLTSGILNATSAIPVYLGSISYHFMEKSVISGRLPYAIFNSLIPVLFYSILFKLTKNRTFSLIGFTVLNFSPWFSYLSAMSSIDAPTALVFYLLAIIVLLSELRPITKYSLFTLSMFFSFNSYMGIKTIAFFLFFIALLLKDTFYREKISVKKIGRNVLISLIMFLFFFALSWISPAGSYFKDRLKTKILPLNTVEISKSVDILREMSKGPTVLRYFIHNKASYLGGQFIDKYIQAFNPTTLFVKGDTHPLYGTGFIGLFYFFDLVFILIGFYFASRVFKDGYKITIPFFLIIFVTPIAIGIMTDSPTLALRGLPLILGYSFFISTGIYFLANHFLKNMNVIFSIVFFVYLSSFIYFFTLYRTTIRYMSGEQWHMNEKRLLDKVSSEIKFKNKQIYIYVNDPKETMLLYLFYKENSATKIKAIISSGRFEVGNITFTDLCPNEKMPGSIQIMNSERCPVNLKVFSYSDIITPEISKGSKYLLLN</sequence>
<protein>
    <recommendedName>
        <fullName evidence="4">Glycosyltransferase RgtA/B/C/D-like domain-containing protein</fullName>
    </recommendedName>
</protein>